<dbReference type="EMBL" id="BQNB010021040">
    <property type="protein sequence ID" value="GJU02251.1"/>
    <property type="molecule type" value="Genomic_DNA"/>
</dbReference>
<evidence type="ECO:0000256" key="1">
    <source>
        <dbReference type="SAM" id="MobiDB-lite"/>
    </source>
</evidence>
<reference evidence="2" key="1">
    <citation type="journal article" date="2022" name="Int. J. Mol. Sci.">
        <title>Draft Genome of Tanacetum Coccineum: Genomic Comparison of Closely Related Tanacetum-Family Plants.</title>
        <authorList>
            <person name="Yamashiro T."/>
            <person name="Shiraishi A."/>
            <person name="Nakayama K."/>
            <person name="Satake H."/>
        </authorList>
    </citation>
    <scope>NUCLEOTIDE SEQUENCE</scope>
</reference>
<sequence length="197" mass="21496">MYPESQDDFKSNCNTDVIGMEVTEVGVFEDGEYDEALTFDDWVHVFCIIRCSPFILCVTDSEPGRVFWGADEEISDGGVPRVIVYGYDGLPMHPALEDKEDDEEEEEHLASADSSAIPVVDPVPSTGDTEAFKTDEYAPTPRPPHIRTPFAQTQSSPCLTTPAPGYEIRESSAAGAARQPGPTLRGLTLDEIVEAHG</sequence>
<evidence type="ECO:0000313" key="2">
    <source>
        <dbReference type="EMBL" id="GJU02251.1"/>
    </source>
</evidence>
<feature type="compositionally biased region" description="Acidic residues" evidence="1">
    <location>
        <begin position="98"/>
        <end position="107"/>
    </location>
</feature>
<proteinExistence type="predicted"/>
<reference evidence="2" key="2">
    <citation type="submission" date="2022-01" db="EMBL/GenBank/DDBJ databases">
        <authorList>
            <person name="Yamashiro T."/>
            <person name="Shiraishi A."/>
            <person name="Satake H."/>
            <person name="Nakayama K."/>
        </authorList>
    </citation>
    <scope>NUCLEOTIDE SEQUENCE</scope>
</reference>
<name>A0ABQ5IQB4_9ASTR</name>
<gene>
    <name evidence="2" type="ORF">Tco_1112589</name>
</gene>
<feature type="region of interest" description="Disordered" evidence="1">
    <location>
        <begin position="94"/>
        <end position="189"/>
    </location>
</feature>
<accession>A0ABQ5IQB4</accession>
<evidence type="ECO:0000313" key="3">
    <source>
        <dbReference type="Proteomes" id="UP001151760"/>
    </source>
</evidence>
<organism evidence="2 3">
    <name type="scientific">Tanacetum coccineum</name>
    <dbReference type="NCBI Taxonomy" id="301880"/>
    <lineage>
        <taxon>Eukaryota</taxon>
        <taxon>Viridiplantae</taxon>
        <taxon>Streptophyta</taxon>
        <taxon>Embryophyta</taxon>
        <taxon>Tracheophyta</taxon>
        <taxon>Spermatophyta</taxon>
        <taxon>Magnoliopsida</taxon>
        <taxon>eudicotyledons</taxon>
        <taxon>Gunneridae</taxon>
        <taxon>Pentapetalae</taxon>
        <taxon>asterids</taxon>
        <taxon>campanulids</taxon>
        <taxon>Asterales</taxon>
        <taxon>Asteraceae</taxon>
        <taxon>Asteroideae</taxon>
        <taxon>Anthemideae</taxon>
        <taxon>Anthemidinae</taxon>
        <taxon>Tanacetum</taxon>
    </lineage>
</organism>
<dbReference type="Proteomes" id="UP001151760">
    <property type="component" value="Unassembled WGS sequence"/>
</dbReference>
<feature type="compositionally biased region" description="Polar residues" evidence="1">
    <location>
        <begin position="150"/>
        <end position="159"/>
    </location>
</feature>
<keyword evidence="3" id="KW-1185">Reference proteome</keyword>
<comment type="caution">
    <text evidence="2">The sequence shown here is derived from an EMBL/GenBank/DDBJ whole genome shotgun (WGS) entry which is preliminary data.</text>
</comment>
<protein>
    <submittedName>
        <fullName evidence="2">Uncharacterized protein</fullName>
    </submittedName>
</protein>